<reference evidence="1 2" key="1">
    <citation type="submission" date="2017-01" db="EMBL/GenBank/DDBJ databases">
        <authorList>
            <person name="Mah S.A."/>
            <person name="Swanson W.J."/>
            <person name="Moy G.W."/>
            <person name="Vacquier V.D."/>
        </authorList>
    </citation>
    <scope>NUCLEOTIDE SEQUENCE [LARGE SCALE GENOMIC DNA]</scope>
    <source>
        <strain evidence="1 2">DSM 45758</strain>
    </source>
</reference>
<dbReference type="EMBL" id="FTNF01000005">
    <property type="protein sequence ID" value="SIR00368.1"/>
    <property type="molecule type" value="Genomic_DNA"/>
</dbReference>
<dbReference type="Gene3D" id="2.40.380.10">
    <property type="entry name" value="FomD-like"/>
    <property type="match status" value="1"/>
</dbReference>
<dbReference type="InterPro" id="IPR035930">
    <property type="entry name" value="FomD-like_sf"/>
</dbReference>
<evidence type="ECO:0000313" key="2">
    <source>
        <dbReference type="Proteomes" id="UP000186004"/>
    </source>
</evidence>
<name>A0A1N6XDD4_9ACTN</name>
<protein>
    <submittedName>
        <fullName evidence="1">Uncharacterized protein</fullName>
    </submittedName>
</protein>
<dbReference type="AlphaFoldDB" id="A0A1N6XDD4"/>
<dbReference type="RefSeq" id="WP_245828211.1">
    <property type="nucleotide sequence ID" value="NZ_FTNF01000005.1"/>
</dbReference>
<dbReference type="Proteomes" id="UP000186004">
    <property type="component" value="Unassembled WGS sequence"/>
</dbReference>
<keyword evidence="2" id="KW-1185">Reference proteome</keyword>
<gene>
    <name evidence="1" type="ORF">SAMN05444858_105320</name>
</gene>
<proteinExistence type="predicted"/>
<accession>A0A1N6XDD4</accession>
<sequence length="79" mass="8709">MTAQRFAPGDLVVRREVLLGEVWFAVPTICVEDTPELLALYLPPGAEFGFPEVGDWAAWTPDPSWPVPRLPAGWETVAC</sequence>
<evidence type="ECO:0000313" key="1">
    <source>
        <dbReference type="EMBL" id="SIR00368.1"/>
    </source>
</evidence>
<organism evidence="1 2">
    <name type="scientific">Micromonospora avicenniae</name>
    <dbReference type="NCBI Taxonomy" id="1198245"/>
    <lineage>
        <taxon>Bacteria</taxon>
        <taxon>Bacillati</taxon>
        <taxon>Actinomycetota</taxon>
        <taxon>Actinomycetes</taxon>
        <taxon>Micromonosporales</taxon>
        <taxon>Micromonosporaceae</taxon>
        <taxon>Micromonospora</taxon>
    </lineage>
</organism>